<dbReference type="Proteomes" id="UP001144036">
    <property type="component" value="Unassembled WGS sequence"/>
</dbReference>
<evidence type="ECO:0000313" key="3">
    <source>
        <dbReference type="Proteomes" id="UP001144036"/>
    </source>
</evidence>
<keyword evidence="1" id="KW-1133">Transmembrane helix</keyword>
<feature type="transmembrane region" description="Helical" evidence="1">
    <location>
        <begin position="40"/>
        <end position="65"/>
    </location>
</feature>
<dbReference type="EMBL" id="JAPNNL010000010">
    <property type="protein sequence ID" value="MDA0632702.1"/>
    <property type="molecule type" value="Genomic_DNA"/>
</dbReference>
<evidence type="ECO:0000256" key="1">
    <source>
        <dbReference type="SAM" id="Phobius"/>
    </source>
</evidence>
<protein>
    <recommendedName>
        <fullName evidence="4">DUF4175 domain-containing protein</fullName>
    </recommendedName>
</protein>
<gene>
    <name evidence="2" type="ORF">OUY22_04680</name>
</gene>
<comment type="caution">
    <text evidence="2">The sequence shown here is derived from an EMBL/GenBank/DDBJ whole genome shotgun (WGS) entry which is preliminary data.</text>
</comment>
<evidence type="ECO:0000313" key="2">
    <source>
        <dbReference type="EMBL" id="MDA0632702.1"/>
    </source>
</evidence>
<feature type="transmembrane region" description="Helical" evidence="1">
    <location>
        <begin position="12"/>
        <end position="33"/>
    </location>
</feature>
<dbReference type="RefSeq" id="WP_270153481.1">
    <property type="nucleotide sequence ID" value="NZ_JAPNNL010000010.1"/>
</dbReference>
<evidence type="ECO:0008006" key="4">
    <source>
        <dbReference type="Google" id="ProtNLM"/>
    </source>
</evidence>
<name>A0ABT4S696_9ACTN</name>
<proteinExistence type="predicted"/>
<reference evidence="2" key="1">
    <citation type="submission" date="2022-11" db="EMBL/GenBank/DDBJ databases">
        <title>Nonomuraea corallina sp. nov., a new species of the genus Nonomuraea isolated from sea side sediment in Thai sea.</title>
        <authorList>
            <person name="Ngamcharungchit C."/>
            <person name="Matsumoto A."/>
            <person name="Suriyachadkun C."/>
            <person name="Panbangred W."/>
            <person name="Inahashi Y."/>
            <person name="Intra B."/>
        </authorList>
    </citation>
    <scope>NUCLEOTIDE SEQUENCE</scope>
    <source>
        <strain evidence="2">MCN248</strain>
    </source>
</reference>
<keyword evidence="1" id="KW-0812">Transmembrane</keyword>
<feature type="transmembrane region" description="Helical" evidence="1">
    <location>
        <begin position="71"/>
        <end position="90"/>
    </location>
</feature>
<keyword evidence="3" id="KW-1185">Reference proteome</keyword>
<sequence length="112" mass="12106">MTRDAREQLWLVAATLTWAVLALLAPPLVWLVFPLFFGFLYVLPLWAAVFGVTVLTCVSAAMASWHAGGPSAPLVLGPVLLAVAATLLWTRPVRVSRSRSRGRGRPARRTGA</sequence>
<keyword evidence="1" id="KW-0472">Membrane</keyword>
<accession>A0ABT4S696</accession>
<organism evidence="2 3">
    <name type="scientific">Nonomuraea corallina</name>
    <dbReference type="NCBI Taxonomy" id="2989783"/>
    <lineage>
        <taxon>Bacteria</taxon>
        <taxon>Bacillati</taxon>
        <taxon>Actinomycetota</taxon>
        <taxon>Actinomycetes</taxon>
        <taxon>Streptosporangiales</taxon>
        <taxon>Streptosporangiaceae</taxon>
        <taxon>Nonomuraea</taxon>
    </lineage>
</organism>